<keyword evidence="2" id="KW-1185">Reference proteome</keyword>
<evidence type="ECO:0000313" key="1">
    <source>
        <dbReference type="EMBL" id="KAK9128689.1"/>
    </source>
</evidence>
<evidence type="ECO:0000313" key="2">
    <source>
        <dbReference type="Proteomes" id="UP001420932"/>
    </source>
</evidence>
<name>A0AAP0J756_9MAGN</name>
<gene>
    <name evidence="1" type="ORF">Syun_017486</name>
</gene>
<accession>A0AAP0J756</accession>
<dbReference type="Proteomes" id="UP001420932">
    <property type="component" value="Unassembled WGS sequence"/>
</dbReference>
<reference evidence="1 2" key="1">
    <citation type="submission" date="2024-01" db="EMBL/GenBank/DDBJ databases">
        <title>Genome assemblies of Stephania.</title>
        <authorList>
            <person name="Yang L."/>
        </authorList>
    </citation>
    <scope>NUCLEOTIDE SEQUENCE [LARGE SCALE GENOMIC DNA]</scope>
    <source>
        <strain evidence="1">YNDBR</strain>
        <tissue evidence="1">Leaf</tissue>
    </source>
</reference>
<protein>
    <submittedName>
        <fullName evidence="1">Uncharacterized protein</fullName>
    </submittedName>
</protein>
<proteinExistence type="predicted"/>
<sequence length="145" mass="15393">MSESGCAAADMVSSVGSSGYGVQAAVRCAQLATATAVVQCRSNGAGVVIQRLQQCLWCSGNGGSGNTNNNHYQERRRNNVEGFHSAHTVEVEELPQTPALIHLHPIFNQYDQAFIPTRGVQTTDSAIAGSTISMNMAWNGCTPHD</sequence>
<dbReference type="EMBL" id="JBBNAF010000007">
    <property type="protein sequence ID" value="KAK9128689.1"/>
    <property type="molecule type" value="Genomic_DNA"/>
</dbReference>
<dbReference type="AlphaFoldDB" id="A0AAP0J756"/>
<organism evidence="1 2">
    <name type="scientific">Stephania yunnanensis</name>
    <dbReference type="NCBI Taxonomy" id="152371"/>
    <lineage>
        <taxon>Eukaryota</taxon>
        <taxon>Viridiplantae</taxon>
        <taxon>Streptophyta</taxon>
        <taxon>Embryophyta</taxon>
        <taxon>Tracheophyta</taxon>
        <taxon>Spermatophyta</taxon>
        <taxon>Magnoliopsida</taxon>
        <taxon>Ranunculales</taxon>
        <taxon>Menispermaceae</taxon>
        <taxon>Menispermoideae</taxon>
        <taxon>Cissampelideae</taxon>
        <taxon>Stephania</taxon>
    </lineage>
</organism>
<comment type="caution">
    <text evidence="1">The sequence shown here is derived from an EMBL/GenBank/DDBJ whole genome shotgun (WGS) entry which is preliminary data.</text>
</comment>